<dbReference type="RefSeq" id="WP_253742975.1">
    <property type="nucleotide sequence ID" value="NZ_BAABKA010000001.1"/>
</dbReference>
<gene>
    <name evidence="1" type="ORF">HD597_003234</name>
</gene>
<name>A0A9X2K1D3_9ACTN</name>
<comment type="caution">
    <text evidence="1">The sequence shown here is derived from an EMBL/GenBank/DDBJ whole genome shotgun (WGS) entry which is preliminary data.</text>
</comment>
<dbReference type="InterPro" id="IPR046485">
    <property type="entry name" value="DUF6578"/>
</dbReference>
<sequence>MRWNVWVDDWQMQCCGEPFHVGSTVSWTLTPADRDWLTQVLGEETAATIDWGEEHHSDPSPGRRQVEARVTGIAAVHARMEPLPGENAYHPVDGVLSPRTSADGWDPDAGDLKFVGYVVTLAAGP</sequence>
<evidence type="ECO:0000313" key="1">
    <source>
        <dbReference type="EMBL" id="MCP2356214.1"/>
    </source>
</evidence>
<accession>A0A9X2K1D3</accession>
<reference evidence="1" key="1">
    <citation type="submission" date="2022-06" db="EMBL/GenBank/DDBJ databases">
        <title>Sequencing the genomes of 1000 actinobacteria strains.</title>
        <authorList>
            <person name="Klenk H.-P."/>
        </authorList>
    </citation>
    <scope>NUCLEOTIDE SEQUENCE</scope>
    <source>
        <strain evidence="1">DSM 46694</strain>
    </source>
</reference>
<dbReference type="AlphaFoldDB" id="A0A9X2K1D3"/>
<dbReference type="EMBL" id="JAMZEB010000002">
    <property type="protein sequence ID" value="MCP2356214.1"/>
    <property type="molecule type" value="Genomic_DNA"/>
</dbReference>
<dbReference type="Pfam" id="PF20218">
    <property type="entry name" value="DUF6578"/>
    <property type="match status" value="1"/>
</dbReference>
<proteinExistence type="predicted"/>
<organism evidence="1 2">
    <name type="scientific">Nonomuraea thailandensis</name>
    <dbReference type="NCBI Taxonomy" id="1188745"/>
    <lineage>
        <taxon>Bacteria</taxon>
        <taxon>Bacillati</taxon>
        <taxon>Actinomycetota</taxon>
        <taxon>Actinomycetes</taxon>
        <taxon>Streptosporangiales</taxon>
        <taxon>Streptosporangiaceae</taxon>
        <taxon>Nonomuraea</taxon>
    </lineage>
</organism>
<keyword evidence="2" id="KW-1185">Reference proteome</keyword>
<dbReference type="Proteomes" id="UP001139648">
    <property type="component" value="Unassembled WGS sequence"/>
</dbReference>
<evidence type="ECO:0000313" key="2">
    <source>
        <dbReference type="Proteomes" id="UP001139648"/>
    </source>
</evidence>
<protein>
    <submittedName>
        <fullName evidence="1">Uncharacterized protein</fullName>
    </submittedName>
</protein>